<name>V2WJA2_MONRO</name>
<reference evidence="2 3" key="1">
    <citation type="journal article" date="2014" name="BMC Genomics">
        <title>Genome and secretome analysis of the hemibiotrophic fungal pathogen, Moniliophthora roreri, which causes frosty pod rot disease of cacao: mechanisms of the biotrophic and necrotrophic phases.</title>
        <authorList>
            <person name="Meinhardt L.W."/>
            <person name="Costa G.G.L."/>
            <person name="Thomazella D.P.T."/>
            <person name="Teixeira P.J.P.L."/>
            <person name="Carazzolle M.F."/>
            <person name="Schuster S.C."/>
            <person name="Carlson J.E."/>
            <person name="Guiltinan M.J."/>
            <person name="Mieczkowski P."/>
            <person name="Farmer A."/>
            <person name="Ramaraj T."/>
            <person name="Crozier J."/>
            <person name="Davis R.E."/>
            <person name="Shao J."/>
            <person name="Melnick R.L."/>
            <person name="Pereira G.A.G."/>
            <person name="Bailey B.A."/>
        </authorList>
    </citation>
    <scope>NUCLEOTIDE SEQUENCE [LARGE SCALE GENOMIC DNA]</scope>
    <source>
        <strain evidence="2 3">MCA 2997</strain>
    </source>
</reference>
<dbReference type="Proteomes" id="UP000017559">
    <property type="component" value="Unassembled WGS sequence"/>
</dbReference>
<organism evidence="2 3">
    <name type="scientific">Moniliophthora roreri (strain MCA 2997)</name>
    <name type="common">Cocoa frosty pod rot fungus</name>
    <name type="synonym">Crinipellis roreri</name>
    <dbReference type="NCBI Taxonomy" id="1381753"/>
    <lineage>
        <taxon>Eukaryota</taxon>
        <taxon>Fungi</taxon>
        <taxon>Dikarya</taxon>
        <taxon>Basidiomycota</taxon>
        <taxon>Agaricomycotina</taxon>
        <taxon>Agaricomycetes</taxon>
        <taxon>Agaricomycetidae</taxon>
        <taxon>Agaricales</taxon>
        <taxon>Marasmiineae</taxon>
        <taxon>Marasmiaceae</taxon>
        <taxon>Moniliophthora</taxon>
    </lineage>
</organism>
<dbReference type="EMBL" id="AWSO01002325">
    <property type="protein sequence ID" value="ESK81652.1"/>
    <property type="molecule type" value="Genomic_DNA"/>
</dbReference>
<evidence type="ECO:0000313" key="2">
    <source>
        <dbReference type="EMBL" id="ESK81652.1"/>
    </source>
</evidence>
<dbReference type="KEGG" id="mrr:Moror_3238"/>
<dbReference type="OrthoDB" id="3357408at2759"/>
<comment type="caution">
    <text evidence="2">The sequence shown here is derived from an EMBL/GenBank/DDBJ whole genome shotgun (WGS) entry which is preliminary data.</text>
</comment>
<feature type="transmembrane region" description="Helical" evidence="1">
    <location>
        <begin position="81"/>
        <end position="101"/>
    </location>
</feature>
<dbReference type="HOGENOM" id="CLU_2027318_0_0_1"/>
<protein>
    <submittedName>
        <fullName evidence="2">Uncharacterized protein</fullName>
    </submittedName>
</protein>
<proteinExistence type="predicted"/>
<keyword evidence="1" id="KW-0472">Membrane</keyword>
<keyword evidence="1" id="KW-0812">Transmembrane</keyword>
<gene>
    <name evidence="2" type="ORF">Moror_3238</name>
</gene>
<feature type="transmembrane region" description="Helical" evidence="1">
    <location>
        <begin position="46"/>
        <end position="69"/>
    </location>
</feature>
<evidence type="ECO:0000256" key="1">
    <source>
        <dbReference type="SAM" id="Phobius"/>
    </source>
</evidence>
<dbReference type="AlphaFoldDB" id="V2WJA2"/>
<keyword evidence="1" id="KW-1133">Transmembrane helix</keyword>
<sequence>MIVGQLLQISNLTQLALQSANATTPPGPGVLQSPPPLSMTGGIDLYACNVIMYVGLQLVDFTACFVLLHRCYALYNRSWKILVAPLIMVVADIGQFVFSFLESIVHPYPFSSNSHLEAYKMW</sequence>
<keyword evidence="3" id="KW-1185">Reference proteome</keyword>
<evidence type="ECO:0000313" key="3">
    <source>
        <dbReference type="Proteomes" id="UP000017559"/>
    </source>
</evidence>
<accession>V2WJA2</accession>